<dbReference type="GO" id="GO:0005840">
    <property type="term" value="C:ribosome"/>
    <property type="evidence" value="ECO:0007669"/>
    <property type="project" value="UniProtKB-KW"/>
</dbReference>
<dbReference type="RefSeq" id="WP_231925119.1">
    <property type="nucleotide sequence ID" value="NZ_LT607410.1"/>
</dbReference>
<dbReference type="SUPFAM" id="SSF55729">
    <property type="entry name" value="Acyl-CoA N-acyltransferases (Nat)"/>
    <property type="match status" value="1"/>
</dbReference>
<feature type="region of interest" description="Disordered" evidence="3">
    <location>
        <begin position="1"/>
        <end position="25"/>
    </location>
</feature>
<keyword evidence="2" id="KW-0012">Acyltransferase</keyword>
<protein>
    <submittedName>
        <fullName evidence="5">Ribosomal protein S18 acetylase RimI</fullName>
    </submittedName>
</protein>
<keyword evidence="5" id="KW-0687">Ribonucleoprotein</keyword>
<name>A0A1C4ZMW9_9ACTN</name>
<keyword evidence="1" id="KW-0808">Transferase</keyword>
<dbReference type="InterPro" id="IPR050832">
    <property type="entry name" value="Bact_Acetyltransf"/>
</dbReference>
<organism evidence="5 6">
    <name type="scientific">Micromonospora purpureochromogenes</name>
    <dbReference type="NCBI Taxonomy" id="47872"/>
    <lineage>
        <taxon>Bacteria</taxon>
        <taxon>Bacillati</taxon>
        <taxon>Actinomycetota</taxon>
        <taxon>Actinomycetes</taxon>
        <taxon>Micromonosporales</taxon>
        <taxon>Micromonosporaceae</taxon>
        <taxon>Micromonospora</taxon>
    </lineage>
</organism>
<dbReference type="Pfam" id="PF00583">
    <property type="entry name" value="Acetyltransf_1"/>
    <property type="match status" value="1"/>
</dbReference>
<dbReference type="InterPro" id="IPR016181">
    <property type="entry name" value="Acyl_CoA_acyltransferase"/>
</dbReference>
<evidence type="ECO:0000256" key="1">
    <source>
        <dbReference type="ARBA" id="ARBA00022679"/>
    </source>
</evidence>
<sequence length="178" mass="19989">MHGEQWERPPAATMDGRGTDGVRPDVPVTVRPLAPADWPPLWPMLRDMGVTDEPPEAHRARYLCLLADPRWVILGAEAGGDLLGYAAAQDNGPHLRGGDEHRTARLHDLYVRPELRRGGVGRSLLAAVREWAATRVRHLEWQAHHERAAPFYERLGHRGDPCPQPDHPTFQIHFDPPS</sequence>
<evidence type="ECO:0000313" key="6">
    <source>
        <dbReference type="Proteomes" id="UP000198228"/>
    </source>
</evidence>
<evidence type="ECO:0000256" key="2">
    <source>
        <dbReference type="ARBA" id="ARBA00023315"/>
    </source>
</evidence>
<dbReference type="Proteomes" id="UP000198228">
    <property type="component" value="Chromosome I"/>
</dbReference>
<dbReference type="PANTHER" id="PTHR43877">
    <property type="entry name" value="AMINOALKYLPHOSPHONATE N-ACETYLTRANSFERASE-RELATED-RELATED"/>
    <property type="match status" value="1"/>
</dbReference>
<evidence type="ECO:0000259" key="4">
    <source>
        <dbReference type="PROSITE" id="PS51186"/>
    </source>
</evidence>
<evidence type="ECO:0000313" key="5">
    <source>
        <dbReference type="EMBL" id="SCF34134.1"/>
    </source>
</evidence>
<dbReference type="InterPro" id="IPR000182">
    <property type="entry name" value="GNAT_dom"/>
</dbReference>
<dbReference type="GO" id="GO:0016747">
    <property type="term" value="F:acyltransferase activity, transferring groups other than amino-acyl groups"/>
    <property type="evidence" value="ECO:0007669"/>
    <property type="project" value="InterPro"/>
</dbReference>
<feature type="domain" description="N-acetyltransferase" evidence="4">
    <location>
        <begin position="28"/>
        <end position="177"/>
    </location>
</feature>
<dbReference type="PROSITE" id="PS51186">
    <property type="entry name" value="GNAT"/>
    <property type="match status" value="1"/>
</dbReference>
<dbReference type="AlphaFoldDB" id="A0A1C4ZMW9"/>
<evidence type="ECO:0000256" key="3">
    <source>
        <dbReference type="SAM" id="MobiDB-lite"/>
    </source>
</evidence>
<dbReference type="EMBL" id="LT607410">
    <property type="protein sequence ID" value="SCF34134.1"/>
    <property type="molecule type" value="Genomic_DNA"/>
</dbReference>
<accession>A0A1C4ZMW9</accession>
<keyword evidence="5" id="KW-0689">Ribosomal protein</keyword>
<gene>
    <name evidence="5" type="ORF">GA0074696_4616</name>
</gene>
<dbReference type="Gene3D" id="3.40.630.30">
    <property type="match status" value="1"/>
</dbReference>
<proteinExistence type="predicted"/>
<reference evidence="5 6" key="1">
    <citation type="submission" date="2016-06" db="EMBL/GenBank/DDBJ databases">
        <authorList>
            <person name="Kjaerup R.B."/>
            <person name="Dalgaard T.S."/>
            <person name="Juul-Madsen H.R."/>
        </authorList>
    </citation>
    <scope>NUCLEOTIDE SEQUENCE [LARGE SCALE GENOMIC DNA]</scope>
    <source>
        <strain evidence="5 6">DSM 43821</strain>
    </source>
</reference>
<dbReference type="CDD" id="cd04301">
    <property type="entry name" value="NAT_SF"/>
    <property type="match status" value="1"/>
</dbReference>